<evidence type="ECO:0000256" key="2">
    <source>
        <dbReference type="ARBA" id="ARBA00022692"/>
    </source>
</evidence>
<dbReference type="PRINTS" id="PR00463">
    <property type="entry name" value="EP450I"/>
</dbReference>
<keyword evidence="8" id="KW-1185">Reference proteome</keyword>
<protein>
    <submittedName>
        <fullName evidence="7">Putative Cytochrome P450 89A2</fullName>
    </submittedName>
</protein>
<dbReference type="Gene3D" id="1.10.630.10">
    <property type="entry name" value="Cytochrome P450"/>
    <property type="match status" value="1"/>
</dbReference>
<organism evidence="7 8">
    <name type="scientific">Cocos nucifera</name>
    <name type="common">Coconut palm</name>
    <dbReference type="NCBI Taxonomy" id="13894"/>
    <lineage>
        <taxon>Eukaryota</taxon>
        <taxon>Viridiplantae</taxon>
        <taxon>Streptophyta</taxon>
        <taxon>Embryophyta</taxon>
        <taxon>Tracheophyta</taxon>
        <taxon>Spermatophyta</taxon>
        <taxon>Magnoliopsida</taxon>
        <taxon>Liliopsida</taxon>
        <taxon>Arecaceae</taxon>
        <taxon>Arecoideae</taxon>
        <taxon>Cocoseae</taxon>
        <taxon>Attaleinae</taxon>
        <taxon>Cocos</taxon>
    </lineage>
</organism>
<evidence type="ECO:0000256" key="6">
    <source>
        <dbReference type="SAM" id="Phobius"/>
    </source>
</evidence>
<feature type="transmembrane region" description="Helical" evidence="6">
    <location>
        <begin position="6"/>
        <end position="24"/>
    </location>
</feature>
<name>A0A8K0N6G9_COCNU</name>
<evidence type="ECO:0000313" key="8">
    <source>
        <dbReference type="Proteomes" id="UP000797356"/>
    </source>
</evidence>
<evidence type="ECO:0000256" key="3">
    <source>
        <dbReference type="ARBA" id="ARBA00022723"/>
    </source>
</evidence>
<sequence>MDAWVLIILSIPLCLALQFLLLSCSQNKGRLRLPPGPSTVPFLAKFIWLRRSIFDMEPILRQLHAKLGPIVTLRVTSSPAIFIADRNVAHQALVQSGAVFADRPRAVGPSRFLTSNEHDINSSPYGPRWRLLRRNLTSEILHPSRVKLFASARRWALQILVDKLKAQAGTKDGVVMVMESFQYAMFCLLVFMCFGEKLDEKAIKEIEAIQRYLLLTLTEFPIFAFFPKITKVLFRRRWNEIVAGRKKQEDICIPLIKARQHRRQQPGEGSYFYCYVDSLFGIELPEEGGRKLSESEMVSLCSEFMNAGTDTTATALQWVMANLVKHQDVQGKLAGEIKGDY</sequence>
<dbReference type="Proteomes" id="UP000797356">
    <property type="component" value="Chromosome 8"/>
</dbReference>
<dbReference type="GO" id="GO:0016709">
    <property type="term" value="F:oxidoreductase activity, acting on paired donors, with incorporation or reduction of molecular oxygen, NAD(P)H as one donor, and incorporation of one atom of oxygen"/>
    <property type="evidence" value="ECO:0007669"/>
    <property type="project" value="TreeGrafter"/>
</dbReference>
<keyword evidence="2 6" id="KW-0812">Transmembrane</keyword>
<dbReference type="InterPro" id="IPR036396">
    <property type="entry name" value="Cyt_P450_sf"/>
</dbReference>
<comment type="caution">
    <text evidence="7">The sequence shown here is derived from an EMBL/GenBank/DDBJ whole genome shotgun (WGS) entry which is preliminary data.</text>
</comment>
<dbReference type="GO" id="GO:0020037">
    <property type="term" value="F:heme binding"/>
    <property type="evidence" value="ECO:0007669"/>
    <property type="project" value="InterPro"/>
</dbReference>
<gene>
    <name evidence="7" type="ORF">COCNU_08G007250</name>
</gene>
<reference evidence="7" key="2">
    <citation type="submission" date="2019-07" db="EMBL/GenBank/DDBJ databases">
        <authorList>
            <person name="Yang Y."/>
            <person name="Bocs S."/>
            <person name="Baudouin L."/>
        </authorList>
    </citation>
    <scope>NUCLEOTIDE SEQUENCE</scope>
    <source>
        <tissue evidence="7">Spear leaf of Hainan Tall coconut</tissue>
    </source>
</reference>
<dbReference type="GO" id="GO:0016020">
    <property type="term" value="C:membrane"/>
    <property type="evidence" value="ECO:0007669"/>
    <property type="project" value="UniProtKB-SubCell"/>
</dbReference>
<evidence type="ECO:0000256" key="4">
    <source>
        <dbReference type="ARBA" id="ARBA00022989"/>
    </source>
</evidence>
<dbReference type="GO" id="GO:0005506">
    <property type="term" value="F:iron ion binding"/>
    <property type="evidence" value="ECO:0007669"/>
    <property type="project" value="InterPro"/>
</dbReference>
<keyword evidence="5 6" id="KW-0472">Membrane</keyword>
<dbReference type="Pfam" id="PF00067">
    <property type="entry name" value="p450"/>
    <property type="match status" value="1"/>
</dbReference>
<dbReference type="PANTHER" id="PTHR24298:SF800">
    <property type="entry name" value="CYTOCHROME P450 89A2-RELATED"/>
    <property type="match status" value="1"/>
</dbReference>
<dbReference type="SUPFAM" id="SSF48264">
    <property type="entry name" value="Cytochrome P450"/>
    <property type="match status" value="1"/>
</dbReference>
<feature type="transmembrane region" description="Helical" evidence="6">
    <location>
        <begin position="173"/>
        <end position="192"/>
    </location>
</feature>
<dbReference type="InterPro" id="IPR051103">
    <property type="entry name" value="Plant_metabolite_P450s"/>
</dbReference>
<proteinExistence type="predicted"/>
<accession>A0A8K0N6G9</accession>
<dbReference type="PANTHER" id="PTHR24298">
    <property type="entry name" value="FLAVONOID 3'-MONOOXYGENASE-RELATED"/>
    <property type="match status" value="1"/>
</dbReference>
<dbReference type="EMBL" id="CM017879">
    <property type="protein sequence ID" value="KAG1359279.1"/>
    <property type="molecule type" value="Genomic_DNA"/>
</dbReference>
<keyword evidence="4 6" id="KW-1133">Transmembrane helix</keyword>
<evidence type="ECO:0000256" key="1">
    <source>
        <dbReference type="ARBA" id="ARBA00004167"/>
    </source>
</evidence>
<dbReference type="AlphaFoldDB" id="A0A8K0N6G9"/>
<dbReference type="OrthoDB" id="1055148at2759"/>
<dbReference type="InterPro" id="IPR002401">
    <property type="entry name" value="Cyt_P450_E_grp-I"/>
</dbReference>
<feature type="transmembrane region" description="Helical" evidence="6">
    <location>
        <begin position="212"/>
        <end position="229"/>
    </location>
</feature>
<evidence type="ECO:0000313" key="7">
    <source>
        <dbReference type="EMBL" id="KAG1359279.1"/>
    </source>
</evidence>
<comment type="subcellular location">
    <subcellularLocation>
        <location evidence="1">Membrane</location>
        <topology evidence="1">Single-pass membrane protein</topology>
    </subcellularLocation>
</comment>
<evidence type="ECO:0000256" key="5">
    <source>
        <dbReference type="ARBA" id="ARBA00023136"/>
    </source>
</evidence>
<reference evidence="7" key="1">
    <citation type="journal article" date="2017" name="Gigascience">
        <title>The genome draft of coconut (Cocos nucifera).</title>
        <authorList>
            <person name="Xiao Y."/>
            <person name="Xu P."/>
            <person name="Fan H."/>
            <person name="Baudouin L."/>
            <person name="Xia W."/>
            <person name="Bocs S."/>
            <person name="Xu J."/>
            <person name="Li Q."/>
            <person name="Guo A."/>
            <person name="Zhou L."/>
            <person name="Li J."/>
            <person name="Wu Y."/>
            <person name="Ma Z."/>
            <person name="Armero A."/>
            <person name="Issali A.E."/>
            <person name="Liu N."/>
            <person name="Peng M."/>
            <person name="Yang Y."/>
        </authorList>
    </citation>
    <scope>NUCLEOTIDE SEQUENCE</scope>
    <source>
        <tissue evidence="7">Spear leaf of Hainan Tall coconut</tissue>
    </source>
</reference>
<keyword evidence="3" id="KW-0479">Metal-binding</keyword>
<dbReference type="InterPro" id="IPR001128">
    <property type="entry name" value="Cyt_P450"/>
</dbReference>